<keyword evidence="4" id="KW-1185">Reference proteome</keyword>
<evidence type="ECO:0000313" key="3">
    <source>
        <dbReference type="EMBL" id="CAL8129201.1"/>
    </source>
</evidence>
<evidence type="ECO:0000313" key="4">
    <source>
        <dbReference type="Proteomes" id="UP001642540"/>
    </source>
</evidence>
<organism evidence="3 4">
    <name type="scientific">Orchesella dallaii</name>
    <dbReference type="NCBI Taxonomy" id="48710"/>
    <lineage>
        <taxon>Eukaryota</taxon>
        <taxon>Metazoa</taxon>
        <taxon>Ecdysozoa</taxon>
        <taxon>Arthropoda</taxon>
        <taxon>Hexapoda</taxon>
        <taxon>Collembola</taxon>
        <taxon>Entomobryomorpha</taxon>
        <taxon>Entomobryoidea</taxon>
        <taxon>Orchesellidae</taxon>
        <taxon>Orchesellinae</taxon>
        <taxon>Orchesella</taxon>
    </lineage>
</organism>
<gene>
    <name evidence="3" type="ORF">ODALV1_LOCUS22964</name>
</gene>
<feature type="region of interest" description="Disordered" evidence="1">
    <location>
        <begin position="1"/>
        <end position="29"/>
    </location>
</feature>
<name>A0ABP1RJL8_9HEXA</name>
<keyword evidence="2" id="KW-1133">Transmembrane helix</keyword>
<dbReference type="Proteomes" id="UP001642540">
    <property type="component" value="Unassembled WGS sequence"/>
</dbReference>
<protein>
    <submittedName>
        <fullName evidence="3">Uncharacterized protein</fullName>
    </submittedName>
</protein>
<accession>A0ABP1RJL8</accession>
<dbReference type="EMBL" id="CAXLJM020000076">
    <property type="protein sequence ID" value="CAL8129201.1"/>
    <property type="molecule type" value="Genomic_DNA"/>
</dbReference>
<reference evidence="3 4" key="1">
    <citation type="submission" date="2024-08" db="EMBL/GenBank/DDBJ databases">
        <authorList>
            <person name="Cucini C."/>
            <person name="Frati F."/>
        </authorList>
    </citation>
    <scope>NUCLEOTIDE SEQUENCE [LARGE SCALE GENOMIC DNA]</scope>
</reference>
<sequence length="159" mass="17068">MLLEDKPGDKPSLDSLSPGNRIADNKATSSGRCDLKSCVGCSTAGCWFCGVGNEMECVPQQHNCPNGSAFVLPPSTKELCPSTTTISPSTKAPPTASSNLTFILIVAVGVMVGFALSVVLVDFWFNRMNDRVRAMQNRPVDDPNIRIPKHCHTSNTSKI</sequence>
<comment type="caution">
    <text evidence="3">The sequence shown here is derived from an EMBL/GenBank/DDBJ whole genome shotgun (WGS) entry which is preliminary data.</text>
</comment>
<keyword evidence="2" id="KW-0812">Transmembrane</keyword>
<keyword evidence="2" id="KW-0472">Membrane</keyword>
<evidence type="ECO:0000256" key="1">
    <source>
        <dbReference type="SAM" id="MobiDB-lite"/>
    </source>
</evidence>
<proteinExistence type="predicted"/>
<feature type="compositionally biased region" description="Basic and acidic residues" evidence="1">
    <location>
        <begin position="1"/>
        <end position="12"/>
    </location>
</feature>
<evidence type="ECO:0000256" key="2">
    <source>
        <dbReference type="SAM" id="Phobius"/>
    </source>
</evidence>
<feature type="transmembrane region" description="Helical" evidence="2">
    <location>
        <begin position="100"/>
        <end position="125"/>
    </location>
</feature>